<name>A0A7W7Q7Y2_9PSEU</name>
<reference evidence="2 3" key="1">
    <citation type="submission" date="2020-08" db="EMBL/GenBank/DDBJ databases">
        <title>Genomic Encyclopedia of Type Strains, Phase III (KMG-III): the genomes of soil and plant-associated and newly described type strains.</title>
        <authorList>
            <person name="Whitman W."/>
        </authorList>
    </citation>
    <scope>NUCLEOTIDE SEQUENCE [LARGE SCALE GENOMIC DNA]</scope>
    <source>
        <strain evidence="2 3">CECT 8960</strain>
    </source>
</reference>
<sequence>MAGGKYLPLTELLMAAARRGESVVRLSFAELSALVGGLPRSAYHRRTWWGNGYLVQGKSWGDAGWRVQAVDLPGESVSFTRENPRS</sequence>
<protein>
    <recommendedName>
        <fullName evidence="1">DUF7662 domain-containing protein</fullName>
    </recommendedName>
</protein>
<evidence type="ECO:0000313" key="3">
    <source>
        <dbReference type="Proteomes" id="UP000520767"/>
    </source>
</evidence>
<evidence type="ECO:0000313" key="2">
    <source>
        <dbReference type="EMBL" id="MBB4908602.1"/>
    </source>
</evidence>
<gene>
    <name evidence="2" type="ORF">FHR82_004855</name>
</gene>
<proteinExistence type="predicted"/>
<dbReference type="Proteomes" id="UP000520767">
    <property type="component" value="Unassembled WGS sequence"/>
</dbReference>
<accession>A0A7W7Q7Y2</accession>
<organism evidence="2 3">
    <name type="scientific">Actinophytocola algeriensis</name>
    <dbReference type="NCBI Taxonomy" id="1768010"/>
    <lineage>
        <taxon>Bacteria</taxon>
        <taxon>Bacillati</taxon>
        <taxon>Actinomycetota</taxon>
        <taxon>Actinomycetes</taxon>
        <taxon>Pseudonocardiales</taxon>
        <taxon>Pseudonocardiaceae</taxon>
    </lineage>
</organism>
<dbReference type="RefSeq" id="WP_184812738.1">
    <property type="nucleotide sequence ID" value="NZ_JACHJQ010000005.1"/>
</dbReference>
<keyword evidence="3" id="KW-1185">Reference proteome</keyword>
<dbReference type="EMBL" id="JACHJQ010000005">
    <property type="protein sequence ID" value="MBB4908602.1"/>
    <property type="molecule type" value="Genomic_DNA"/>
</dbReference>
<evidence type="ECO:0000259" key="1">
    <source>
        <dbReference type="Pfam" id="PF24698"/>
    </source>
</evidence>
<dbReference type="AlphaFoldDB" id="A0A7W7Q7Y2"/>
<feature type="domain" description="DUF7662" evidence="1">
    <location>
        <begin position="13"/>
        <end position="82"/>
    </location>
</feature>
<dbReference type="InterPro" id="IPR056079">
    <property type="entry name" value="DUF7662"/>
</dbReference>
<dbReference type="Pfam" id="PF24698">
    <property type="entry name" value="DUF7662"/>
    <property type="match status" value="1"/>
</dbReference>
<comment type="caution">
    <text evidence="2">The sequence shown here is derived from an EMBL/GenBank/DDBJ whole genome shotgun (WGS) entry which is preliminary data.</text>
</comment>